<comment type="caution">
    <text evidence="4">The sequence shown here is derived from an EMBL/GenBank/DDBJ whole genome shotgun (WGS) entry which is preliminary data.</text>
</comment>
<proteinExistence type="predicted"/>
<dbReference type="PANTHER" id="PTHR24096:SF422">
    <property type="entry name" value="BCDNA.GH02901"/>
    <property type="match status" value="1"/>
</dbReference>
<name>A0ABD2MI91_9CUCU</name>
<dbReference type="Pfam" id="PF00501">
    <property type="entry name" value="AMP-binding"/>
    <property type="match status" value="1"/>
</dbReference>
<dbReference type="EMBL" id="JABFTP020000001">
    <property type="protein sequence ID" value="KAL3266075.1"/>
    <property type="molecule type" value="Genomic_DNA"/>
</dbReference>
<feature type="domain" description="AMP-dependent synthetase/ligase" evidence="3">
    <location>
        <begin position="67"/>
        <end position="165"/>
    </location>
</feature>
<dbReference type="Proteomes" id="UP001516400">
    <property type="component" value="Unassembled WGS sequence"/>
</dbReference>
<reference evidence="4 5" key="1">
    <citation type="journal article" date="2021" name="BMC Biol.">
        <title>Horizontally acquired antibacterial genes associated with adaptive radiation of ladybird beetles.</title>
        <authorList>
            <person name="Li H.S."/>
            <person name="Tang X.F."/>
            <person name="Huang Y.H."/>
            <person name="Xu Z.Y."/>
            <person name="Chen M.L."/>
            <person name="Du X.Y."/>
            <person name="Qiu B.Y."/>
            <person name="Chen P.T."/>
            <person name="Zhang W."/>
            <person name="Slipinski A."/>
            <person name="Escalona H.E."/>
            <person name="Waterhouse R.M."/>
            <person name="Zwick A."/>
            <person name="Pang H."/>
        </authorList>
    </citation>
    <scope>NUCLEOTIDE SEQUENCE [LARGE SCALE GENOMIC DNA]</scope>
    <source>
        <strain evidence="4">SYSU2018</strain>
    </source>
</reference>
<accession>A0ABD2MI91</accession>
<evidence type="ECO:0000256" key="1">
    <source>
        <dbReference type="ARBA" id="ARBA00004275"/>
    </source>
</evidence>
<dbReference type="Gene3D" id="3.40.50.12780">
    <property type="entry name" value="N-terminal domain of ligase-like"/>
    <property type="match status" value="1"/>
</dbReference>
<dbReference type="PANTHER" id="PTHR24096">
    <property type="entry name" value="LONG-CHAIN-FATTY-ACID--COA LIGASE"/>
    <property type="match status" value="1"/>
</dbReference>
<dbReference type="InterPro" id="IPR042099">
    <property type="entry name" value="ANL_N_sf"/>
</dbReference>
<dbReference type="GO" id="GO:0005777">
    <property type="term" value="C:peroxisome"/>
    <property type="evidence" value="ECO:0007669"/>
    <property type="project" value="UniProtKB-SubCell"/>
</dbReference>
<keyword evidence="2" id="KW-0576">Peroxisome</keyword>
<evidence type="ECO:0000313" key="4">
    <source>
        <dbReference type="EMBL" id="KAL3266075.1"/>
    </source>
</evidence>
<keyword evidence="5" id="KW-1185">Reference proteome</keyword>
<comment type="subcellular location">
    <subcellularLocation>
        <location evidence="1">Peroxisome</location>
    </subcellularLocation>
</comment>
<evidence type="ECO:0000256" key="2">
    <source>
        <dbReference type="ARBA" id="ARBA00023140"/>
    </source>
</evidence>
<gene>
    <name evidence="4" type="ORF">HHI36_010261</name>
</gene>
<evidence type="ECO:0000313" key="5">
    <source>
        <dbReference type="Proteomes" id="UP001516400"/>
    </source>
</evidence>
<dbReference type="InterPro" id="IPR000873">
    <property type="entry name" value="AMP-dep_synth/lig_dom"/>
</dbReference>
<organism evidence="4 5">
    <name type="scientific">Cryptolaemus montrouzieri</name>
    <dbReference type="NCBI Taxonomy" id="559131"/>
    <lineage>
        <taxon>Eukaryota</taxon>
        <taxon>Metazoa</taxon>
        <taxon>Ecdysozoa</taxon>
        <taxon>Arthropoda</taxon>
        <taxon>Hexapoda</taxon>
        <taxon>Insecta</taxon>
        <taxon>Pterygota</taxon>
        <taxon>Neoptera</taxon>
        <taxon>Endopterygota</taxon>
        <taxon>Coleoptera</taxon>
        <taxon>Polyphaga</taxon>
        <taxon>Cucujiformia</taxon>
        <taxon>Coccinelloidea</taxon>
        <taxon>Coccinellidae</taxon>
        <taxon>Scymninae</taxon>
        <taxon>Scymnini</taxon>
        <taxon>Cryptolaemus</taxon>
    </lineage>
</organism>
<dbReference type="SUPFAM" id="SSF56801">
    <property type="entry name" value="Acetyl-CoA synthetase-like"/>
    <property type="match status" value="1"/>
</dbReference>
<evidence type="ECO:0000259" key="3">
    <source>
        <dbReference type="Pfam" id="PF00501"/>
    </source>
</evidence>
<sequence length="200" mass="21757">MAVNGVLRPIFSLSRRIQPTVSGRFMLSSSAANLNVVKSPLGDVNIPRTTIPEMIFSKTEKWGSYIATECSITGRKYTYDQIQKYSNNLAGVFRKKLKLNKGDVVGILMPNSPEYAIVALGILQGGLIATTLNPIYTPEEISRQLLDSGAKALVTISGLWSAAKSAVDLTRQSMPILAVNEKVSVLNNMVTTFTYPSINS</sequence>
<dbReference type="AlphaFoldDB" id="A0ABD2MI91"/>
<protein>
    <recommendedName>
        <fullName evidence="3">AMP-dependent synthetase/ligase domain-containing protein</fullName>
    </recommendedName>
</protein>